<evidence type="ECO:0008006" key="9">
    <source>
        <dbReference type="Google" id="ProtNLM"/>
    </source>
</evidence>
<dbReference type="InterPro" id="IPR008547">
    <property type="entry name" value="DUF829_TMEM53"/>
</dbReference>
<comment type="subcellular location">
    <subcellularLocation>
        <location evidence="6">Nucleus outer membrane</location>
        <topology evidence="6">Single-pass membrane protein</topology>
    </subcellularLocation>
</comment>
<proteinExistence type="inferred from homology"/>
<dbReference type="Pfam" id="PF05705">
    <property type="entry name" value="DUF829"/>
    <property type="match status" value="1"/>
</dbReference>
<dbReference type="Proteomes" id="UP001149090">
    <property type="component" value="Unassembled WGS sequence"/>
</dbReference>
<comment type="similarity">
    <text evidence="1">Belongs to the TMEM53 family.</text>
</comment>
<evidence type="ECO:0000313" key="8">
    <source>
        <dbReference type="Proteomes" id="UP001149090"/>
    </source>
</evidence>
<keyword evidence="8" id="KW-1185">Reference proteome</keyword>
<keyword evidence="2" id="KW-0812">Transmembrane</keyword>
<dbReference type="PANTHER" id="PTHR12265:SF30">
    <property type="entry name" value="TRANSMEMBRANE PROTEIN 53"/>
    <property type="match status" value="1"/>
</dbReference>
<evidence type="ECO:0000256" key="2">
    <source>
        <dbReference type="ARBA" id="ARBA00022692"/>
    </source>
</evidence>
<evidence type="ECO:0000256" key="5">
    <source>
        <dbReference type="ARBA" id="ARBA00023242"/>
    </source>
</evidence>
<keyword evidence="3" id="KW-1133">Transmembrane helix</keyword>
<reference evidence="7" key="1">
    <citation type="submission" date="2022-10" db="EMBL/GenBank/DDBJ databases">
        <title>Novel sulphate-reducing endosymbionts in the free-living metamonad Anaeramoeba.</title>
        <authorList>
            <person name="Jerlstrom-Hultqvist J."/>
            <person name="Cepicka I."/>
            <person name="Gallot-Lavallee L."/>
            <person name="Salas-Leiva D."/>
            <person name="Curtis B.A."/>
            <person name="Zahonova K."/>
            <person name="Pipaliya S."/>
            <person name="Dacks J."/>
            <person name="Roger A.J."/>
        </authorList>
    </citation>
    <scope>NUCLEOTIDE SEQUENCE</scope>
    <source>
        <strain evidence="7">BMAN</strain>
    </source>
</reference>
<keyword evidence="5" id="KW-0539">Nucleus</keyword>
<dbReference type="InterPro" id="IPR029058">
    <property type="entry name" value="AB_hydrolase_fold"/>
</dbReference>
<gene>
    <name evidence="7" type="ORF">M0811_12027</name>
</gene>
<dbReference type="AlphaFoldDB" id="A0A9Q0LCY6"/>
<dbReference type="SUPFAM" id="SSF53474">
    <property type="entry name" value="alpha/beta-Hydrolases"/>
    <property type="match status" value="1"/>
</dbReference>
<evidence type="ECO:0000256" key="3">
    <source>
        <dbReference type="ARBA" id="ARBA00022989"/>
    </source>
</evidence>
<protein>
    <recommendedName>
        <fullName evidence="9">Transmembrane protein 53</fullName>
    </recommendedName>
</protein>
<name>A0A9Q0LCY6_ANAIG</name>
<accession>A0A9Q0LCY6</accession>
<dbReference type="PANTHER" id="PTHR12265">
    <property type="entry name" value="TRANSMEMBRANE PROTEIN 53"/>
    <property type="match status" value="1"/>
</dbReference>
<dbReference type="GO" id="GO:0005640">
    <property type="term" value="C:nuclear outer membrane"/>
    <property type="evidence" value="ECO:0007669"/>
    <property type="project" value="UniProtKB-SubCell"/>
</dbReference>
<dbReference type="OrthoDB" id="77878at2759"/>
<comment type="caution">
    <text evidence="7">The sequence shown here is derived from an EMBL/GenBank/DDBJ whole genome shotgun (WGS) entry which is preliminary data.</text>
</comment>
<sequence length="326" mass="37962">MLTNSFNNLTLNQRNGSTSQFYFNLFGNPIKNIHNKALQKENKNKNKNKNKKIKIQKKLPHKLIHPVHKVPVLSLIFGWFGCQPYILQKYVDLHKDLDFNSIPVTDSRLSLLFPLHYGRNFGKRVVQEILDQNLEDSYILFHCFSGHGFYNCCHFLQELRIQKNSNPKAEKLDSNITGIIFDSSPPIPSKQLIIKGVTNSFPKAPNIVKKMVKFGSNVFTKIQPTVLSHSKKIMGLTKTGEFSLEFPQLYLYSKSDNVCPYQEVEEFLANQKKIGNCVESFFWENVPHVQLFRFHPIQYKKLIKDFTDKAIIRQKNKIKNEKEKEK</sequence>
<dbReference type="OMA" id="WMAKGIS"/>
<evidence type="ECO:0000256" key="1">
    <source>
        <dbReference type="ARBA" id="ARBA00007387"/>
    </source>
</evidence>
<dbReference type="EMBL" id="JAPDFW010000110">
    <property type="protein sequence ID" value="KAJ5068990.1"/>
    <property type="molecule type" value="Genomic_DNA"/>
</dbReference>
<evidence type="ECO:0000256" key="4">
    <source>
        <dbReference type="ARBA" id="ARBA00023136"/>
    </source>
</evidence>
<organism evidence="7 8">
    <name type="scientific">Anaeramoeba ignava</name>
    <name type="common">Anaerobic marine amoeba</name>
    <dbReference type="NCBI Taxonomy" id="1746090"/>
    <lineage>
        <taxon>Eukaryota</taxon>
        <taxon>Metamonada</taxon>
        <taxon>Anaeramoebidae</taxon>
        <taxon>Anaeramoeba</taxon>
    </lineage>
</organism>
<keyword evidence="4" id="KW-0472">Membrane</keyword>
<evidence type="ECO:0000256" key="6">
    <source>
        <dbReference type="ARBA" id="ARBA00034303"/>
    </source>
</evidence>
<evidence type="ECO:0000313" key="7">
    <source>
        <dbReference type="EMBL" id="KAJ5068990.1"/>
    </source>
</evidence>